<reference evidence="1" key="1">
    <citation type="submission" date="2018-10" db="EMBL/GenBank/DDBJ databases">
        <title>Hidden diversity of soil giant viruses.</title>
        <authorList>
            <person name="Schulz F."/>
            <person name="Alteio L."/>
            <person name="Goudeau D."/>
            <person name="Ryan E.M."/>
            <person name="Malmstrom R.R."/>
            <person name="Blanchard J."/>
            <person name="Woyke T."/>
        </authorList>
    </citation>
    <scope>NUCLEOTIDE SEQUENCE</scope>
    <source>
        <strain evidence="1">EDV1</strain>
    </source>
</reference>
<evidence type="ECO:0000313" key="1">
    <source>
        <dbReference type="EMBL" id="AYV77966.1"/>
    </source>
</evidence>
<name>A0A3G4ZSU2_9VIRU</name>
<dbReference type="EMBL" id="MK072068">
    <property type="protein sequence ID" value="AYV77966.1"/>
    <property type="molecule type" value="Genomic_DNA"/>
</dbReference>
<protein>
    <submittedName>
        <fullName evidence="1">Uncharacterized protein</fullName>
    </submittedName>
</protein>
<organism evidence="1">
    <name type="scientific">Edafosvirus sp</name>
    <dbReference type="NCBI Taxonomy" id="2487765"/>
    <lineage>
        <taxon>Viruses</taxon>
        <taxon>Varidnaviria</taxon>
        <taxon>Bamfordvirae</taxon>
        <taxon>Nucleocytoviricota</taxon>
        <taxon>Megaviricetes</taxon>
        <taxon>Imitervirales</taxon>
        <taxon>Mimiviridae</taxon>
        <taxon>Klosneuvirinae</taxon>
    </lineage>
</organism>
<gene>
    <name evidence="1" type="ORF">Edafosvirus3_44</name>
</gene>
<sequence length="221" mass="23960">MPGCCDLQVPRRPKIDDGRCRCVKKSYAEFTFKLLFPVSSLPGDAPVSLAGSLPDPEIILGPFSAHASTVPNPVVVPADLPNTCGAPICNPAICSPIYFGNVIRDDSENISLVDFDPTTGRTHKIHIRDGGLYRFHYEALVINPVGNLGTLIIQLVINDTVPALGQNVIPMVQIFPPTRLGNSIKIVALRVPDDTIIQLQTIACGNMQYEAQSSVFEIQQL</sequence>
<proteinExistence type="predicted"/>
<accession>A0A3G4ZSU2</accession>